<comment type="catalytic activity">
    <reaction evidence="8 10">
        <text>2-(2-carboxy-4-methylthiazol-5-yl)ethyl phosphate + 4-amino-2-methyl-5-(diphosphooxymethyl)pyrimidine + 2 H(+) = thiamine phosphate + CO2 + diphosphate</text>
        <dbReference type="Rhea" id="RHEA:47848"/>
        <dbReference type="ChEBI" id="CHEBI:15378"/>
        <dbReference type="ChEBI" id="CHEBI:16526"/>
        <dbReference type="ChEBI" id="CHEBI:33019"/>
        <dbReference type="ChEBI" id="CHEBI:37575"/>
        <dbReference type="ChEBI" id="CHEBI:57841"/>
        <dbReference type="ChEBI" id="CHEBI:62890"/>
        <dbReference type="EC" id="2.5.1.3"/>
    </reaction>
</comment>
<sequence>MAEAWDHRALPHGLDRFYPIVPDLAWLDRLLASGIRLVQLRLKDAPAAEVDRQVGLAVAHAAKAGCTLVVNDHWQAAIDHGAPWVHLGQEDLAEADVPAIRRAGLRLGLSTHDEAELATALAHDPDYVALGPVYPTTLKAMRWAPQGLDRVAEWKAKVSVPLVGIGGITLERAPGVFAAGADIVSVVSDVVNHADPETRTAAWLRERQQWTRP</sequence>
<protein>
    <recommendedName>
        <fullName evidence="10">Thiamine-phosphate synthase</fullName>
        <ecNumber evidence="10">2.5.1.3</ecNumber>
    </recommendedName>
    <alternativeName>
        <fullName evidence="10">Thiamine-phosphate pyrophosphorylase</fullName>
    </alternativeName>
</protein>
<keyword evidence="4" id="KW-0479">Metal-binding</keyword>
<keyword evidence="14" id="KW-1185">Reference proteome</keyword>
<dbReference type="Gene3D" id="3.20.20.70">
    <property type="entry name" value="Aldolase class I"/>
    <property type="match status" value="1"/>
</dbReference>
<evidence type="ECO:0000313" key="13">
    <source>
        <dbReference type="EMBL" id="MFC3229528.1"/>
    </source>
</evidence>
<dbReference type="PANTHER" id="PTHR20857">
    <property type="entry name" value="THIAMINE-PHOSPHATE PYROPHOSPHORYLASE"/>
    <property type="match status" value="1"/>
</dbReference>
<comment type="similarity">
    <text evidence="10">Belongs to the thiamine-phosphate synthase family.</text>
</comment>
<evidence type="ECO:0000256" key="6">
    <source>
        <dbReference type="ARBA" id="ARBA00022977"/>
    </source>
</evidence>
<dbReference type="SUPFAM" id="SSF51391">
    <property type="entry name" value="Thiamin phosphate synthase"/>
    <property type="match status" value="1"/>
</dbReference>
<comment type="pathway">
    <text evidence="2 11">Cofactor biosynthesis; thiamine diphosphate biosynthesis; thiamine phosphate from 4-amino-2-methyl-5-diphosphomethylpyrimidine and 4-methyl-5-(2-phosphoethyl)-thiazole: step 1/1.</text>
</comment>
<evidence type="ECO:0000256" key="5">
    <source>
        <dbReference type="ARBA" id="ARBA00022842"/>
    </source>
</evidence>
<keyword evidence="5" id="KW-0460">Magnesium</keyword>
<proteinExistence type="inferred from homology"/>
<dbReference type="RefSeq" id="WP_379903824.1">
    <property type="nucleotide sequence ID" value="NZ_JBHRTR010000034.1"/>
</dbReference>
<evidence type="ECO:0000256" key="10">
    <source>
        <dbReference type="RuleBase" id="RU003826"/>
    </source>
</evidence>
<dbReference type="InterPro" id="IPR013785">
    <property type="entry name" value="Aldolase_TIM"/>
</dbReference>
<dbReference type="GO" id="GO:0004789">
    <property type="term" value="F:thiamine-phosphate diphosphorylase activity"/>
    <property type="evidence" value="ECO:0007669"/>
    <property type="project" value="UniProtKB-EC"/>
</dbReference>
<dbReference type="InterPro" id="IPR034291">
    <property type="entry name" value="TMP_synthase"/>
</dbReference>
<accession>A0ABV7L5A5</accession>
<gene>
    <name evidence="13" type="ORF">ACFOGJ_19930</name>
</gene>
<dbReference type="NCBIfam" id="NF000734">
    <property type="entry name" value="PRK00043.1-5"/>
    <property type="match status" value="1"/>
</dbReference>
<dbReference type="PANTHER" id="PTHR20857:SF15">
    <property type="entry name" value="THIAMINE-PHOSPHATE SYNTHASE"/>
    <property type="match status" value="1"/>
</dbReference>
<evidence type="ECO:0000256" key="7">
    <source>
        <dbReference type="ARBA" id="ARBA00047334"/>
    </source>
</evidence>
<dbReference type="NCBIfam" id="TIGR00693">
    <property type="entry name" value="thiE"/>
    <property type="match status" value="1"/>
</dbReference>
<comment type="catalytic activity">
    <reaction evidence="7 10">
        <text>4-methyl-5-(2-phosphooxyethyl)-thiazole + 4-amino-2-methyl-5-(diphosphooxymethyl)pyrimidine + H(+) = thiamine phosphate + diphosphate</text>
        <dbReference type="Rhea" id="RHEA:22328"/>
        <dbReference type="ChEBI" id="CHEBI:15378"/>
        <dbReference type="ChEBI" id="CHEBI:33019"/>
        <dbReference type="ChEBI" id="CHEBI:37575"/>
        <dbReference type="ChEBI" id="CHEBI:57841"/>
        <dbReference type="ChEBI" id="CHEBI:58296"/>
        <dbReference type="EC" id="2.5.1.3"/>
    </reaction>
</comment>
<dbReference type="Pfam" id="PF02581">
    <property type="entry name" value="TMP-TENI"/>
    <property type="match status" value="1"/>
</dbReference>
<organism evidence="13 14">
    <name type="scientific">Marinibaculum pumilum</name>
    <dbReference type="NCBI Taxonomy" id="1766165"/>
    <lineage>
        <taxon>Bacteria</taxon>
        <taxon>Pseudomonadati</taxon>
        <taxon>Pseudomonadota</taxon>
        <taxon>Alphaproteobacteria</taxon>
        <taxon>Rhodospirillales</taxon>
        <taxon>Rhodospirillaceae</taxon>
        <taxon>Marinibaculum</taxon>
    </lineage>
</organism>
<dbReference type="InterPro" id="IPR022998">
    <property type="entry name" value="ThiamineP_synth_TenI"/>
</dbReference>
<evidence type="ECO:0000256" key="4">
    <source>
        <dbReference type="ARBA" id="ARBA00022723"/>
    </source>
</evidence>
<evidence type="ECO:0000256" key="2">
    <source>
        <dbReference type="ARBA" id="ARBA00005165"/>
    </source>
</evidence>
<reference evidence="14" key="1">
    <citation type="journal article" date="2019" name="Int. J. Syst. Evol. Microbiol.">
        <title>The Global Catalogue of Microorganisms (GCM) 10K type strain sequencing project: providing services to taxonomists for standard genome sequencing and annotation.</title>
        <authorList>
            <consortium name="The Broad Institute Genomics Platform"/>
            <consortium name="The Broad Institute Genome Sequencing Center for Infectious Disease"/>
            <person name="Wu L."/>
            <person name="Ma J."/>
        </authorList>
    </citation>
    <scope>NUCLEOTIDE SEQUENCE [LARGE SCALE GENOMIC DNA]</scope>
    <source>
        <strain evidence="14">KCTC 42964</strain>
    </source>
</reference>
<name>A0ABV7L5A5_9PROT</name>
<evidence type="ECO:0000256" key="11">
    <source>
        <dbReference type="RuleBase" id="RU004253"/>
    </source>
</evidence>
<comment type="cofactor">
    <cofactor evidence="1">
        <name>Mg(2+)</name>
        <dbReference type="ChEBI" id="CHEBI:18420"/>
    </cofactor>
</comment>
<evidence type="ECO:0000256" key="9">
    <source>
        <dbReference type="ARBA" id="ARBA00047883"/>
    </source>
</evidence>
<evidence type="ECO:0000259" key="12">
    <source>
        <dbReference type="Pfam" id="PF02581"/>
    </source>
</evidence>
<comment type="catalytic activity">
    <reaction evidence="9 10">
        <text>2-[(2R,5Z)-2-carboxy-4-methylthiazol-5(2H)-ylidene]ethyl phosphate + 4-amino-2-methyl-5-(diphosphooxymethyl)pyrimidine + 2 H(+) = thiamine phosphate + CO2 + diphosphate</text>
        <dbReference type="Rhea" id="RHEA:47844"/>
        <dbReference type="ChEBI" id="CHEBI:15378"/>
        <dbReference type="ChEBI" id="CHEBI:16526"/>
        <dbReference type="ChEBI" id="CHEBI:33019"/>
        <dbReference type="ChEBI" id="CHEBI:37575"/>
        <dbReference type="ChEBI" id="CHEBI:57841"/>
        <dbReference type="ChEBI" id="CHEBI:62899"/>
        <dbReference type="EC" id="2.5.1.3"/>
    </reaction>
</comment>
<keyword evidence="3 10" id="KW-0808">Transferase</keyword>
<dbReference type="EMBL" id="JBHRTR010000034">
    <property type="protein sequence ID" value="MFC3229528.1"/>
    <property type="molecule type" value="Genomic_DNA"/>
</dbReference>
<dbReference type="InterPro" id="IPR036206">
    <property type="entry name" value="ThiamineP_synth_sf"/>
</dbReference>
<keyword evidence="6 10" id="KW-0784">Thiamine biosynthesis</keyword>
<evidence type="ECO:0000256" key="8">
    <source>
        <dbReference type="ARBA" id="ARBA00047851"/>
    </source>
</evidence>
<dbReference type="EC" id="2.5.1.3" evidence="10"/>
<evidence type="ECO:0000256" key="3">
    <source>
        <dbReference type="ARBA" id="ARBA00022679"/>
    </source>
</evidence>
<comment type="caution">
    <text evidence="13">The sequence shown here is derived from an EMBL/GenBank/DDBJ whole genome shotgun (WGS) entry which is preliminary data.</text>
</comment>
<feature type="domain" description="Thiamine phosphate synthase/TenI" evidence="12">
    <location>
        <begin position="24"/>
        <end position="190"/>
    </location>
</feature>
<dbReference type="CDD" id="cd00564">
    <property type="entry name" value="TMP_TenI"/>
    <property type="match status" value="1"/>
</dbReference>
<evidence type="ECO:0000256" key="1">
    <source>
        <dbReference type="ARBA" id="ARBA00001946"/>
    </source>
</evidence>
<dbReference type="Proteomes" id="UP001595528">
    <property type="component" value="Unassembled WGS sequence"/>
</dbReference>
<evidence type="ECO:0000313" key="14">
    <source>
        <dbReference type="Proteomes" id="UP001595528"/>
    </source>
</evidence>